<feature type="domain" description="Ribbon-helix-helix protein CopG" evidence="1">
    <location>
        <begin position="9"/>
        <end position="47"/>
    </location>
</feature>
<dbReference type="Pfam" id="PF01402">
    <property type="entry name" value="RHH_1"/>
    <property type="match status" value="1"/>
</dbReference>
<evidence type="ECO:0000313" key="2">
    <source>
        <dbReference type="EMBL" id="QFY62725.1"/>
    </source>
</evidence>
<dbReference type="SUPFAM" id="SSF47598">
    <property type="entry name" value="Ribbon-helix-helix"/>
    <property type="match status" value="1"/>
</dbReference>
<organism evidence="2 3">
    <name type="scientific">Rhizobium grahamii</name>
    <dbReference type="NCBI Taxonomy" id="1120045"/>
    <lineage>
        <taxon>Bacteria</taxon>
        <taxon>Pseudomonadati</taxon>
        <taxon>Pseudomonadota</taxon>
        <taxon>Alphaproteobacteria</taxon>
        <taxon>Hyphomicrobiales</taxon>
        <taxon>Rhizobiaceae</taxon>
        <taxon>Rhizobium/Agrobacterium group</taxon>
        <taxon>Rhizobium</taxon>
    </lineage>
</organism>
<accession>A0A5Q0CBK5</accession>
<dbReference type="RefSeq" id="WP_153272712.1">
    <property type="nucleotide sequence ID" value="NZ_CP043499.1"/>
</dbReference>
<proteinExistence type="predicted"/>
<keyword evidence="3" id="KW-1185">Reference proteome</keyword>
<dbReference type="GO" id="GO:0006355">
    <property type="term" value="P:regulation of DNA-templated transcription"/>
    <property type="evidence" value="ECO:0007669"/>
    <property type="project" value="InterPro"/>
</dbReference>
<dbReference type="InterPro" id="IPR010985">
    <property type="entry name" value="Ribbon_hlx_hlx"/>
</dbReference>
<evidence type="ECO:0000313" key="3">
    <source>
        <dbReference type="Proteomes" id="UP000326881"/>
    </source>
</evidence>
<dbReference type="EMBL" id="CP043499">
    <property type="protein sequence ID" value="QFY62725.1"/>
    <property type="molecule type" value="Genomic_DNA"/>
</dbReference>
<dbReference type="OrthoDB" id="8297311at2"/>
<evidence type="ECO:0000259" key="1">
    <source>
        <dbReference type="Pfam" id="PF01402"/>
    </source>
</evidence>
<reference evidence="2 3" key="1">
    <citation type="submission" date="2019-08" db="EMBL/GenBank/DDBJ databases">
        <title>Prosopis cineraria nodule microbiome.</title>
        <authorList>
            <person name="Ali R."/>
            <person name="Chaluvadi S.R."/>
            <person name="Wang X."/>
        </authorList>
    </citation>
    <scope>NUCLEOTIDE SEQUENCE [LARGE SCALE GENOMIC DNA]</scope>
    <source>
        <strain evidence="2 3">BG7</strain>
        <plasmid evidence="2 3">unnamed</plasmid>
    </source>
</reference>
<sequence>MTKSHGSESVTLPVPSDVVASIEAIAEATDRSRNYIIVRALKTYLLNEGADVLAAVRGRDQIADGDYEDIDDLIADVDKIVAGQAA</sequence>
<dbReference type="InterPro" id="IPR002145">
    <property type="entry name" value="CopG"/>
</dbReference>
<gene>
    <name evidence="2" type="ORF">FZ934_20325</name>
</gene>
<dbReference type="KEGG" id="rgr:FZ934_20325"/>
<dbReference type="Proteomes" id="UP000326881">
    <property type="component" value="Plasmid unnamed"/>
</dbReference>
<protein>
    <submittedName>
        <fullName evidence="2">Ribbon-helix-helix protein, CopG family</fullName>
    </submittedName>
</protein>
<geneLocation type="plasmid" evidence="2 3">
    <name>unnamed</name>
</geneLocation>
<dbReference type="AlphaFoldDB" id="A0A5Q0CBK5"/>
<keyword evidence="2" id="KW-0614">Plasmid</keyword>
<name>A0A5Q0CBK5_9HYPH</name>